<feature type="region of interest" description="Disordered" evidence="1">
    <location>
        <begin position="404"/>
        <end position="438"/>
    </location>
</feature>
<reference evidence="2 3" key="1">
    <citation type="submission" date="2018-10" db="EMBL/GenBank/DDBJ databases">
        <title>A high-quality apple genome assembly.</title>
        <authorList>
            <person name="Hu J."/>
        </authorList>
    </citation>
    <scope>NUCLEOTIDE SEQUENCE [LARGE SCALE GENOMIC DNA]</scope>
    <source>
        <strain evidence="3">cv. HFTH1</strain>
        <tissue evidence="2">Young leaf</tissue>
    </source>
</reference>
<evidence type="ECO:0000313" key="3">
    <source>
        <dbReference type="Proteomes" id="UP000290289"/>
    </source>
</evidence>
<comment type="caution">
    <text evidence="2">The sequence shown here is derived from an EMBL/GenBank/DDBJ whole genome shotgun (WGS) entry which is preliminary data.</text>
</comment>
<dbReference type="Proteomes" id="UP000290289">
    <property type="component" value="Chromosome 10"/>
</dbReference>
<dbReference type="AlphaFoldDB" id="A0A498IYM0"/>
<proteinExistence type="predicted"/>
<name>A0A498IYM0_MALDO</name>
<dbReference type="EMBL" id="RDQH01000336">
    <property type="protein sequence ID" value="RXH87447.1"/>
    <property type="molecule type" value="Genomic_DNA"/>
</dbReference>
<feature type="region of interest" description="Disordered" evidence="1">
    <location>
        <begin position="108"/>
        <end position="136"/>
    </location>
</feature>
<protein>
    <submittedName>
        <fullName evidence="2">Uncharacterized protein</fullName>
    </submittedName>
</protein>
<evidence type="ECO:0000313" key="2">
    <source>
        <dbReference type="EMBL" id="RXH87447.1"/>
    </source>
</evidence>
<evidence type="ECO:0000256" key="1">
    <source>
        <dbReference type="SAM" id="MobiDB-lite"/>
    </source>
</evidence>
<accession>A0A498IYM0</accession>
<sequence>MVDLEARQRKNRRQSFGKLNMAKIADMMLERLQCLQEDELSSLATIIATCSLNAALAEGKLHDSGSTAETLPQRIAGAKSEIRKKQPASELPSLDKFLVKHMTKLESEVQEAKDKRNKSREGAAENSDRTVDEKVSSETIPGLGSILLKHEAKKNSRGDFEMLQKNSQGHKVSSEAIPDLESTLTKHSSKLEKEVEEAKKNFVKTSALNHKKENDSELPGLDKFLVKCVSRLEKEVQEAKNRRQADTHEGLKKKVESSASVAQPKENASSCSDKGSVGKQNIDLNKDDGAKWNWIFIAVTNSLHNLTSEAKATEDGLDKIFVKPMHRLEREKMKALEMGNNYEYRTLEKKNGGNSDSQLEKEKIKFCAEEQASEVKRSYAKLHSRADEACGSDQILVKHKSRLEREKDGAAQQPEDQVRYSVNRKETRRENCKNNGEV</sequence>
<dbReference type="PANTHER" id="PTHR36325">
    <property type="entry name" value="MYOSIN-2 HEAVY CHAIN-LIKE PROTEIN"/>
    <property type="match status" value="1"/>
</dbReference>
<feature type="region of interest" description="Disordered" evidence="1">
    <location>
        <begin position="238"/>
        <end position="279"/>
    </location>
</feature>
<dbReference type="PANTHER" id="PTHR36325:SF1">
    <property type="entry name" value="MYOSIN-2 HEAVY CHAIN-LIKE PROTEIN"/>
    <property type="match status" value="1"/>
</dbReference>
<keyword evidence="3" id="KW-1185">Reference proteome</keyword>
<gene>
    <name evidence="2" type="ORF">DVH24_034347</name>
</gene>
<feature type="compositionally biased region" description="Polar residues" evidence="1">
    <location>
        <begin position="257"/>
        <end position="279"/>
    </location>
</feature>
<organism evidence="2 3">
    <name type="scientific">Malus domestica</name>
    <name type="common">Apple</name>
    <name type="synonym">Pyrus malus</name>
    <dbReference type="NCBI Taxonomy" id="3750"/>
    <lineage>
        <taxon>Eukaryota</taxon>
        <taxon>Viridiplantae</taxon>
        <taxon>Streptophyta</taxon>
        <taxon>Embryophyta</taxon>
        <taxon>Tracheophyta</taxon>
        <taxon>Spermatophyta</taxon>
        <taxon>Magnoliopsida</taxon>
        <taxon>eudicotyledons</taxon>
        <taxon>Gunneridae</taxon>
        <taxon>Pentapetalae</taxon>
        <taxon>rosids</taxon>
        <taxon>fabids</taxon>
        <taxon>Rosales</taxon>
        <taxon>Rosaceae</taxon>
        <taxon>Amygdaloideae</taxon>
        <taxon>Maleae</taxon>
        <taxon>Malus</taxon>
    </lineage>
</organism>
<feature type="compositionally biased region" description="Basic and acidic residues" evidence="1">
    <location>
        <begin position="423"/>
        <end position="432"/>
    </location>
</feature>
<feature type="compositionally biased region" description="Basic and acidic residues" evidence="1">
    <location>
        <begin position="238"/>
        <end position="256"/>
    </location>
</feature>